<dbReference type="Pfam" id="PF00668">
    <property type="entry name" value="Condensation"/>
    <property type="match status" value="1"/>
</dbReference>
<dbReference type="PROSITE" id="PS00012">
    <property type="entry name" value="PHOSPHOPANTETHEINE"/>
    <property type="match status" value="1"/>
</dbReference>
<evidence type="ECO:0000256" key="5">
    <source>
        <dbReference type="SAM" id="MobiDB-lite"/>
    </source>
</evidence>
<dbReference type="SUPFAM" id="SSF52777">
    <property type="entry name" value="CoA-dependent acyltransferases"/>
    <property type="match status" value="2"/>
</dbReference>
<dbReference type="Gene3D" id="3.30.300.30">
    <property type="match status" value="1"/>
</dbReference>
<dbReference type="Pfam" id="PF00550">
    <property type="entry name" value="PP-binding"/>
    <property type="match status" value="1"/>
</dbReference>
<dbReference type="FunFam" id="2.30.38.10:FF:000001">
    <property type="entry name" value="Non-ribosomal peptide synthetase PvdI"/>
    <property type="match status" value="1"/>
</dbReference>
<evidence type="ECO:0000313" key="8">
    <source>
        <dbReference type="Proteomes" id="UP000325211"/>
    </source>
</evidence>
<dbReference type="Gene3D" id="1.10.1200.10">
    <property type="entry name" value="ACP-like"/>
    <property type="match status" value="1"/>
</dbReference>
<dbReference type="Gene3D" id="3.40.50.12780">
    <property type="entry name" value="N-terminal domain of ligase-like"/>
    <property type="match status" value="1"/>
</dbReference>
<protein>
    <recommendedName>
        <fullName evidence="6">Carrier domain-containing protein</fullName>
    </recommendedName>
</protein>
<feature type="region of interest" description="Disordered" evidence="5">
    <location>
        <begin position="614"/>
        <end position="633"/>
    </location>
</feature>
<dbReference type="InterPro" id="IPR001242">
    <property type="entry name" value="Condensation_dom"/>
</dbReference>
<dbReference type="NCBIfam" id="TIGR01733">
    <property type="entry name" value="AA-adenyl-dom"/>
    <property type="match status" value="1"/>
</dbReference>
<dbReference type="Gene3D" id="3.30.559.10">
    <property type="entry name" value="Chloramphenicol acetyltransferase-like domain"/>
    <property type="match status" value="1"/>
</dbReference>
<dbReference type="PROSITE" id="PS00455">
    <property type="entry name" value="AMP_BINDING"/>
    <property type="match status" value="1"/>
</dbReference>
<keyword evidence="4" id="KW-0597">Phosphoprotein</keyword>
<dbReference type="FunFam" id="1.10.1200.10:FF:000016">
    <property type="entry name" value="Non-ribosomal peptide synthase"/>
    <property type="match status" value="1"/>
</dbReference>
<dbReference type="Pfam" id="PF13193">
    <property type="entry name" value="AMP-binding_C"/>
    <property type="match status" value="1"/>
</dbReference>
<dbReference type="Proteomes" id="UP000325211">
    <property type="component" value="Chromosome"/>
</dbReference>
<dbReference type="EMBL" id="CP029190">
    <property type="protein sequence ID" value="QES46707.1"/>
    <property type="molecule type" value="Genomic_DNA"/>
</dbReference>
<dbReference type="SUPFAM" id="SSF56801">
    <property type="entry name" value="Acetyl-CoA synthetase-like"/>
    <property type="match status" value="1"/>
</dbReference>
<sequence>MTTSESASRTGCAGVHRLVESRARHTPDALAVLSGDRRISYVELDRRAGRLARLLRRRGVGPEVPVGLFLDRSADLAVGILAVLKAGGVCVPLDPSYPAERLAFIREDVVAALVLTRRDTAAAPALRGATVLCLDEEAEADADADEAAKADADEAAEPRLHPQNLAWIAYTSGSTGRPKGVGLAHGPLADLARNIGRRLDLGPADRVLQFASPGFSVAAEEILSTWAAGACLVIDPDDSLADAAGLLAVTRKQSVTVLQLTPAYWYEWLRELDRDGTPHPPASLRLLVVGSEQVAPDRVADWLPSGVRLVQEYGATEGTVSQLLYEVQREDAAALRRWPRVPIGTPLPGIRVHVLDERLRPVPDGEPGELYLAGPCLARGYLGRPALTAGRFLPDPYAEHPGDRMYRTGDLARRRPDGALEFLGRADHQINIRGVRIEPGEVETAIGRHPGVAGSAVLSRATAAGTDQLCALVVWEEGRADEAGLRDRLRNTLAPALVPARIVAVPDLPLNPHGKVDRRALRDLPLGPAQPEPGPEPGAAALRTPLEAALAGVWAFTLGLPRVGAEDDFFALGGDSLTATRLTARLREVLAVDARQRMLFEAPTVRALAALLQSRRPGTGGRSAGTGEGASRAPLTPAQRRMWLLHRMAPSSTAYHEPVVLRLHGPLDEHALTEALRRTVRRHAALRTTLGDEDGRPVQIIAPPEAADTLAPARYDLTGRPEAELHRTLAEWAAAPFDLRRGPLLRTALLRAAPDEQVLALVVHHIVFDGWSTDVLFRDLAALYEEARTGAGAALPPLPVPYAQVCAHGDRQQTGATGHERQLAYWKRKLAGAPPLTTLPGGRPAPGAGHVVRHSFRVRPEAAARLRELAAAERATPFMVLLAGFKALVHRAGGARDLVVGTLLAGRDRPETSDMIGLFTRTVALRTRLPEQVTFRGLIRAVRDTVQEALAHQDVPFERIVEELRPPRDRRHNPVFQLMFSYGGTTVRAPAFPGLTVTPLPVDTGGAKFGATVMLDEDEDGGYRGRFECDPAHYDEPTARRHSEDFASLLALLAQTPDASI</sequence>
<dbReference type="AlphaFoldDB" id="A0A5P2CXJ8"/>
<dbReference type="InterPro" id="IPR020845">
    <property type="entry name" value="AMP-binding_CS"/>
</dbReference>
<evidence type="ECO:0000256" key="3">
    <source>
        <dbReference type="ARBA" id="ARBA00022450"/>
    </source>
</evidence>
<dbReference type="GO" id="GO:0003824">
    <property type="term" value="F:catalytic activity"/>
    <property type="evidence" value="ECO:0007669"/>
    <property type="project" value="InterPro"/>
</dbReference>
<dbReference type="PANTHER" id="PTHR45527">
    <property type="entry name" value="NONRIBOSOMAL PEPTIDE SYNTHETASE"/>
    <property type="match status" value="1"/>
</dbReference>
<dbReference type="SMART" id="SM00823">
    <property type="entry name" value="PKS_PP"/>
    <property type="match status" value="1"/>
</dbReference>
<dbReference type="GO" id="GO:0044550">
    <property type="term" value="P:secondary metabolite biosynthetic process"/>
    <property type="evidence" value="ECO:0007669"/>
    <property type="project" value="TreeGrafter"/>
</dbReference>
<dbReference type="InterPro" id="IPR009081">
    <property type="entry name" value="PP-bd_ACP"/>
</dbReference>
<dbReference type="InterPro" id="IPR036736">
    <property type="entry name" value="ACP-like_sf"/>
</dbReference>
<feature type="compositionally biased region" description="Gly residues" evidence="5">
    <location>
        <begin position="618"/>
        <end position="628"/>
    </location>
</feature>
<dbReference type="GO" id="GO:0017000">
    <property type="term" value="P:antibiotic biosynthetic process"/>
    <property type="evidence" value="ECO:0007669"/>
    <property type="project" value="UniProtKB-ARBA"/>
</dbReference>
<evidence type="ECO:0000313" key="7">
    <source>
        <dbReference type="EMBL" id="QES46707.1"/>
    </source>
</evidence>
<dbReference type="InterPro" id="IPR025110">
    <property type="entry name" value="AMP-bd_C"/>
</dbReference>
<dbReference type="CDD" id="cd19531">
    <property type="entry name" value="LCL_NRPS-like"/>
    <property type="match status" value="1"/>
</dbReference>
<dbReference type="GO" id="GO:0043041">
    <property type="term" value="P:amino acid activation for nonribosomal peptide biosynthetic process"/>
    <property type="evidence" value="ECO:0007669"/>
    <property type="project" value="TreeGrafter"/>
</dbReference>
<dbReference type="FunFam" id="3.40.50.980:FF:000001">
    <property type="entry name" value="Non-ribosomal peptide synthetase"/>
    <property type="match status" value="1"/>
</dbReference>
<dbReference type="InterPro" id="IPR045851">
    <property type="entry name" value="AMP-bd_C_sf"/>
</dbReference>
<gene>
    <name evidence="7" type="ORF">DEJ50_01395</name>
</gene>
<dbReference type="SUPFAM" id="SSF47336">
    <property type="entry name" value="ACP-like"/>
    <property type="match status" value="1"/>
</dbReference>
<dbReference type="InterPro" id="IPR023213">
    <property type="entry name" value="CAT-like_dom_sf"/>
</dbReference>
<organism evidence="7 8">
    <name type="scientific">Streptomyces venezuelae</name>
    <dbReference type="NCBI Taxonomy" id="54571"/>
    <lineage>
        <taxon>Bacteria</taxon>
        <taxon>Bacillati</taxon>
        <taxon>Actinomycetota</taxon>
        <taxon>Actinomycetes</taxon>
        <taxon>Kitasatosporales</taxon>
        <taxon>Streptomycetaceae</taxon>
        <taxon>Streptomyces</taxon>
    </lineage>
</organism>
<dbReference type="InterPro" id="IPR042099">
    <property type="entry name" value="ANL_N_sf"/>
</dbReference>
<dbReference type="InterPro" id="IPR020806">
    <property type="entry name" value="PKS_PP-bd"/>
</dbReference>
<keyword evidence="3" id="KW-0596">Phosphopantetheine</keyword>
<dbReference type="InterPro" id="IPR000873">
    <property type="entry name" value="AMP-dep_synth/lig_dom"/>
</dbReference>
<dbReference type="RefSeq" id="WP_150205587.1">
    <property type="nucleotide sequence ID" value="NZ_CP029190.1"/>
</dbReference>
<dbReference type="GO" id="GO:0031177">
    <property type="term" value="F:phosphopantetheine binding"/>
    <property type="evidence" value="ECO:0007669"/>
    <property type="project" value="InterPro"/>
</dbReference>
<dbReference type="FunFam" id="3.40.50.12780:FF:000012">
    <property type="entry name" value="Non-ribosomal peptide synthetase"/>
    <property type="match status" value="1"/>
</dbReference>
<dbReference type="PROSITE" id="PS50075">
    <property type="entry name" value="CARRIER"/>
    <property type="match status" value="1"/>
</dbReference>
<name>A0A5P2CXJ8_STRVZ</name>
<accession>A0A5P2CXJ8</accession>
<dbReference type="InterPro" id="IPR006162">
    <property type="entry name" value="Ppantetheine_attach_site"/>
</dbReference>
<evidence type="ECO:0000256" key="1">
    <source>
        <dbReference type="ARBA" id="ARBA00001957"/>
    </source>
</evidence>
<feature type="domain" description="Carrier" evidence="6">
    <location>
        <begin position="541"/>
        <end position="616"/>
    </location>
</feature>
<comment type="cofactor">
    <cofactor evidence="1">
        <name>pantetheine 4'-phosphate</name>
        <dbReference type="ChEBI" id="CHEBI:47942"/>
    </cofactor>
</comment>
<dbReference type="GO" id="GO:0008610">
    <property type="term" value="P:lipid biosynthetic process"/>
    <property type="evidence" value="ECO:0007669"/>
    <property type="project" value="UniProtKB-ARBA"/>
</dbReference>
<proteinExistence type="inferred from homology"/>
<dbReference type="GO" id="GO:0072330">
    <property type="term" value="P:monocarboxylic acid biosynthetic process"/>
    <property type="evidence" value="ECO:0007669"/>
    <property type="project" value="UniProtKB-ARBA"/>
</dbReference>
<dbReference type="InterPro" id="IPR010071">
    <property type="entry name" value="AA_adenyl_dom"/>
</dbReference>
<dbReference type="Gene3D" id="3.30.559.30">
    <property type="entry name" value="Nonribosomal peptide synthetase, condensation domain"/>
    <property type="match status" value="1"/>
</dbReference>
<evidence type="ECO:0000259" key="6">
    <source>
        <dbReference type="PROSITE" id="PS50075"/>
    </source>
</evidence>
<comment type="similarity">
    <text evidence="2">Belongs to the ATP-dependent AMP-binding enzyme family.</text>
</comment>
<reference evidence="7 8" key="1">
    <citation type="submission" date="2018-05" db="EMBL/GenBank/DDBJ databases">
        <title>Streptomyces venezuelae.</title>
        <authorList>
            <person name="Kim W."/>
            <person name="Lee N."/>
            <person name="Cho B.-K."/>
        </authorList>
    </citation>
    <scope>NUCLEOTIDE SEQUENCE [LARGE SCALE GENOMIC DNA]</scope>
    <source>
        <strain evidence="7 8">ATCC 21782</strain>
    </source>
</reference>
<evidence type="ECO:0000256" key="4">
    <source>
        <dbReference type="ARBA" id="ARBA00022553"/>
    </source>
</evidence>
<dbReference type="GO" id="GO:0005737">
    <property type="term" value="C:cytoplasm"/>
    <property type="evidence" value="ECO:0007669"/>
    <property type="project" value="TreeGrafter"/>
</dbReference>
<dbReference type="Pfam" id="PF00501">
    <property type="entry name" value="AMP-binding"/>
    <property type="match status" value="1"/>
</dbReference>
<dbReference type="OrthoDB" id="2472181at2"/>
<dbReference type="PANTHER" id="PTHR45527:SF1">
    <property type="entry name" value="FATTY ACID SYNTHASE"/>
    <property type="match status" value="1"/>
</dbReference>
<evidence type="ECO:0000256" key="2">
    <source>
        <dbReference type="ARBA" id="ARBA00006432"/>
    </source>
</evidence>